<sequence>MPSGDPRRSARIVELEARKAREAVNKKRHSDTEEGQSSQRQRTEKASDPTNNTDYTANAEPVNAAEDPMDFATITTKLSKGKYETLEEFEHDVFLVFSNVMLFNGSDTIYYRQARVIKEVAEKLFSKLRASPVDFETEFSMPRQAADHRQTTTASRLLNPSSCSWSITEGAAGSRGETKIESAGQRRDALDLFPSLLGESETFSSVIQNGLNALMQANRCPVNYGEHPGYNGRLLEYMKSLGPVSQMVGMRNLCNHDAETSHRPHATSSYQLKSSSGNLVPGCSGGWEFPAASVGENSRRSPSNRVSTINISKGGENPCIFAQRKFGHGQSSVVAPTGTPIENWGGCIREGVHPMNKWSNLHTGFPQDMGYAPPLGSSFPVSASTNLTSSAWKTESEPRERCLLNSTQRNMQVINLVRATEMKSSYLGMQGGLPVRNGGVLQSFHPWRTDDTMRSIHNRGAEIAIGIHPTSDNDRAVFQLGWRYRGGFGEAGQDSNCLSTAPPRALPFMSRPPRAAARPIEIDFLGPPGMLRQQQSQPSGGAVENESGFCDDAAQGDRKGKSIMRAADDLPRRSLS</sequence>
<feature type="compositionally biased region" description="Basic and acidic residues" evidence="3">
    <location>
        <begin position="555"/>
        <end position="576"/>
    </location>
</feature>
<proteinExistence type="predicted"/>
<feature type="region of interest" description="Disordered" evidence="3">
    <location>
        <begin position="1"/>
        <end position="64"/>
    </location>
</feature>
<feature type="region of interest" description="Disordered" evidence="3">
    <location>
        <begin position="526"/>
        <end position="576"/>
    </location>
</feature>
<evidence type="ECO:0000313" key="5">
    <source>
        <dbReference type="EMBL" id="OWM78493.1"/>
    </source>
</evidence>
<dbReference type="Gene3D" id="1.20.920.10">
    <property type="entry name" value="Bromodomain-like"/>
    <property type="match status" value="1"/>
</dbReference>
<feature type="compositionally biased region" description="Basic and acidic residues" evidence="3">
    <location>
        <begin position="1"/>
        <end position="25"/>
    </location>
</feature>
<keyword evidence="1 2" id="KW-0103">Bromodomain</keyword>
<dbReference type="SMART" id="SM00297">
    <property type="entry name" value="BROMO"/>
    <property type="match status" value="1"/>
</dbReference>
<dbReference type="InterPro" id="IPR036427">
    <property type="entry name" value="Bromodomain-like_sf"/>
</dbReference>
<dbReference type="PANTHER" id="PTHR22881:SF26">
    <property type="entry name" value="BROMODOMAIN CONTAINING PROTEIN, EXPRESSED"/>
    <property type="match status" value="1"/>
</dbReference>
<feature type="domain" description="Bromo" evidence="4">
    <location>
        <begin position="66"/>
        <end position="111"/>
    </location>
</feature>
<gene>
    <name evidence="5" type="ORF">CDL15_Pgr016217</name>
</gene>
<dbReference type="Pfam" id="PF00439">
    <property type="entry name" value="Bromodomain"/>
    <property type="match status" value="1"/>
</dbReference>
<evidence type="ECO:0000256" key="1">
    <source>
        <dbReference type="ARBA" id="ARBA00023117"/>
    </source>
</evidence>
<evidence type="ECO:0000313" key="6">
    <source>
        <dbReference type="Proteomes" id="UP000197138"/>
    </source>
</evidence>
<dbReference type="SUPFAM" id="SSF47370">
    <property type="entry name" value="Bromodomain"/>
    <property type="match status" value="1"/>
</dbReference>
<dbReference type="AlphaFoldDB" id="A0A218X0P7"/>
<dbReference type="PROSITE" id="PS50014">
    <property type="entry name" value="BROMODOMAIN_2"/>
    <property type="match status" value="1"/>
</dbReference>
<dbReference type="PRINTS" id="PR00503">
    <property type="entry name" value="BROMODOMAIN"/>
</dbReference>
<evidence type="ECO:0000256" key="3">
    <source>
        <dbReference type="SAM" id="MobiDB-lite"/>
    </source>
</evidence>
<reference evidence="6" key="1">
    <citation type="journal article" date="2017" name="Plant J.">
        <title>The pomegranate (Punica granatum L.) genome and the genomics of punicalagin biosynthesis.</title>
        <authorList>
            <person name="Qin G."/>
            <person name="Xu C."/>
            <person name="Ming R."/>
            <person name="Tang H."/>
            <person name="Guyot R."/>
            <person name="Kramer E.M."/>
            <person name="Hu Y."/>
            <person name="Yi X."/>
            <person name="Qi Y."/>
            <person name="Xu X."/>
            <person name="Gao Z."/>
            <person name="Pan H."/>
            <person name="Jian J."/>
            <person name="Tian Y."/>
            <person name="Yue Z."/>
            <person name="Xu Y."/>
        </authorList>
    </citation>
    <scope>NUCLEOTIDE SEQUENCE [LARGE SCALE GENOMIC DNA]</scope>
    <source>
        <strain evidence="6">cv. Dabenzi</strain>
    </source>
</reference>
<dbReference type="InterPro" id="IPR001487">
    <property type="entry name" value="Bromodomain"/>
</dbReference>
<dbReference type="Proteomes" id="UP000197138">
    <property type="component" value="Unassembled WGS sequence"/>
</dbReference>
<dbReference type="CDD" id="cd04369">
    <property type="entry name" value="Bromodomain"/>
    <property type="match status" value="1"/>
</dbReference>
<evidence type="ECO:0000259" key="4">
    <source>
        <dbReference type="PROSITE" id="PS50014"/>
    </source>
</evidence>
<dbReference type="InterPro" id="IPR051831">
    <property type="entry name" value="Bromodomain_contain_prot"/>
</dbReference>
<evidence type="ECO:0000256" key="2">
    <source>
        <dbReference type="PROSITE-ProRule" id="PRU00035"/>
    </source>
</evidence>
<protein>
    <recommendedName>
        <fullName evidence="4">Bromo domain-containing protein</fullName>
    </recommendedName>
</protein>
<accession>A0A218X0P7</accession>
<name>A0A218X0P7_PUNGR</name>
<dbReference type="PANTHER" id="PTHR22881">
    <property type="entry name" value="BROMODOMAIN CONTAINING PROTEIN"/>
    <property type="match status" value="1"/>
</dbReference>
<dbReference type="EMBL" id="MTKT01002495">
    <property type="protein sequence ID" value="OWM78493.1"/>
    <property type="molecule type" value="Genomic_DNA"/>
</dbReference>
<organism evidence="5 6">
    <name type="scientific">Punica granatum</name>
    <name type="common">Pomegranate</name>
    <dbReference type="NCBI Taxonomy" id="22663"/>
    <lineage>
        <taxon>Eukaryota</taxon>
        <taxon>Viridiplantae</taxon>
        <taxon>Streptophyta</taxon>
        <taxon>Embryophyta</taxon>
        <taxon>Tracheophyta</taxon>
        <taxon>Spermatophyta</taxon>
        <taxon>Magnoliopsida</taxon>
        <taxon>eudicotyledons</taxon>
        <taxon>Gunneridae</taxon>
        <taxon>Pentapetalae</taxon>
        <taxon>rosids</taxon>
        <taxon>malvids</taxon>
        <taxon>Myrtales</taxon>
        <taxon>Lythraceae</taxon>
        <taxon>Punica</taxon>
    </lineage>
</organism>
<comment type="caution">
    <text evidence="5">The sequence shown here is derived from an EMBL/GenBank/DDBJ whole genome shotgun (WGS) entry which is preliminary data.</text>
</comment>